<dbReference type="InterPro" id="IPR011545">
    <property type="entry name" value="DEAD/DEAH_box_helicase_dom"/>
</dbReference>
<dbReference type="SUPFAM" id="SSF54928">
    <property type="entry name" value="RNA-binding domain, RBD"/>
    <property type="match status" value="1"/>
</dbReference>
<name>A0A3P8L2Y9_9TREM</name>
<feature type="compositionally biased region" description="Gly residues" evidence="7">
    <location>
        <begin position="500"/>
        <end position="517"/>
    </location>
</feature>
<dbReference type="Pfam" id="PF00270">
    <property type="entry name" value="DEAD"/>
    <property type="match status" value="1"/>
</dbReference>
<dbReference type="InterPro" id="IPR001650">
    <property type="entry name" value="Helicase_C-like"/>
</dbReference>
<dbReference type="GO" id="GO:0003724">
    <property type="term" value="F:RNA helicase activity"/>
    <property type="evidence" value="ECO:0007669"/>
    <property type="project" value="UniProtKB-EC"/>
</dbReference>
<evidence type="ECO:0000256" key="4">
    <source>
        <dbReference type="ARBA" id="ARBA00022801"/>
    </source>
</evidence>
<dbReference type="Gene3D" id="3.40.50.300">
    <property type="entry name" value="P-loop containing nucleotide triphosphate hydrolases"/>
    <property type="match status" value="2"/>
</dbReference>
<dbReference type="OrthoDB" id="4255at2759"/>
<dbReference type="PROSITE" id="PS51192">
    <property type="entry name" value="HELICASE_ATP_BIND_1"/>
    <property type="match status" value="1"/>
</dbReference>
<dbReference type="InterPro" id="IPR012562">
    <property type="entry name" value="GUCT"/>
</dbReference>
<dbReference type="Pfam" id="PF08152">
    <property type="entry name" value="GUCT"/>
    <property type="match status" value="1"/>
</dbReference>
<dbReference type="InterPro" id="IPR035979">
    <property type="entry name" value="RBD_domain_sf"/>
</dbReference>
<organism evidence="10 11">
    <name type="scientific">Echinostoma caproni</name>
    <dbReference type="NCBI Taxonomy" id="27848"/>
    <lineage>
        <taxon>Eukaryota</taxon>
        <taxon>Metazoa</taxon>
        <taxon>Spiralia</taxon>
        <taxon>Lophotrochozoa</taxon>
        <taxon>Platyhelminthes</taxon>
        <taxon>Trematoda</taxon>
        <taxon>Digenea</taxon>
        <taxon>Plagiorchiida</taxon>
        <taxon>Echinostomata</taxon>
        <taxon>Echinostomatoidea</taxon>
        <taxon>Echinostomatidae</taxon>
        <taxon>Echinostoma</taxon>
    </lineage>
</organism>
<dbReference type="SMART" id="SM00490">
    <property type="entry name" value="HELICc"/>
    <property type="match status" value="1"/>
</dbReference>
<dbReference type="GO" id="GO:0005524">
    <property type="term" value="F:ATP binding"/>
    <property type="evidence" value="ECO:0007669"/>
    <property type="project" value="UniProtKB-KW"/>
</dbReference>
<feature type="region of interest" description="Disordered" evidence="7">
    <location>
        <begin position="463"/>
        <end position="555"/>
    </location>
</feature>
<reference evidence="10 11" key="1">
    <citation type="submission" date="2018-11" db="EMBL/GenBank/DDBJ databases">
        <authorList>
            <consortium name="Pathogen Informatics"/>
        </authorList>
    </citation>
    <scope>NUCLEOTIDE SEQUENCE [LARGE SCALE GENOMIC DNA]</scope>
    <source>
        <strain evidence="10 11">Egypt</strain>
    </source>
</reference>
<dbReference type="PANTHER" id="PTHR47963:SF8">
    <property type="entry name" value="ATP-DEPENDENT RNA HELICASE DEAD"/>
    <property type="match status" value="1"/>
</dbReference>
<evidence type="ECO:0000256" key="7">
    <source>
        <dbReference type="SAM" id="MobiDB-lite"/>
    </source>
</evidence>
<keyword evidence="11" id="KW-1185">Reference proteome</keyword>
<dbReference type="SUPFAM" id="SSF52540">
    <property type="entry name" value="P-loop containing nucleoside triphosphate hydrolases"/>
    <property type="match status" value="1"/>
</dbReference>
<dbReference type="InterPro" id="IPR050547">
    <property type="entry name" value="DEAD_box_RNA_helicases"/>
</dbReference>
<dbReference type="PANTHER" id="PTHR47963">
    <property type="entry name" value="DEAD-BOX ATP-DEPENDENT RNA HELICASE 47, MITOCHONDRIAL"/>
    <property type="match status" value="1"/>
</dbReference>
<comment type="similarity">
    <text evidence="1">Belongs to the DEAD box helicase family. DDX21/DDX50 subfamily.</text>
</comment>
<dbReference type="EMBL" id="UZAN01054038">
    <property type="protein sequence ID" value="VDP90253.1"/>
    <property type="molecule type" value="Genomic_DNA"/>
</dbReference>
<evidence type="ECO:0000256" key="1">
    <source>
        <dbReference type="ARBA" id="ARBA00006517"/>
    </source>
</evidence>
<protein>
    <recommendedName>
        <fullName evidence="2">RNA helicase</fullName>
        <ecNumber evidence="2">3.6.4.13</ecNumber>
    </recommendedName>
</protein>
<keyword evidence="4" id="KW-0378">Hydrolase</keyword>
<gene>
    <name evidence="10" type="ORF">ECPE_LOCUS12981</name>
</gene>
<dbReference type="InterPro" id="IPR014001">
    <property type="entry name" value="Helicase_ATP-bd"/>
</dbReference>
<evidence type="ECO:0000256" key="5">
    <source>
        <dbReference type="ARBA" id="ARBA00022806"/>
    </source>
</evidence>
<evidence type="ECO:0000256" key="2">
    <source>
        <dbReference type="ARBA" id="ARBA00012552"/>
    </source>
</evidence>
<evidence type="ECO:0000256" key="6">
    <source>
        <dbReference type="ARBA" id="ARBA00022840"/>
    </source>
</evidence>
<sequence length="571" mass="61866">MCVLAIYGGVPLGPQCRALRKGTDIVVGTPGRVIDLMEKSVLNLSNLGHVVLDEVDRMLDMGFSKDVESILSGLYSEGNEKPQTLLFSATMPAWVSSVAKSYLSKDAVHLSLIQGQENKTSNNVTHLALPCPYVERGSTLADVIRAYCPNKNSRCIIFCERKNDADELAAHASMSTDCHVFHGGISQDKRELILQKFREGKYRTLITTNVAARGLDIQEVDLVVQCHPPRDVEDYIHRSGRTGRADRTGTSIVFYTPQERGLLSVIERKADIEFRRIGPPTLQDILNSWGNELTKSFLAVPESTWSAFLPTAQSMVRLFRSGKKICSSGDSELDGQSTPDKVNGTKAASVKPVLRALCCALAKLSGKDGAIESRSVLDSRPGMTSYRLDLSEPAMRKGEAYNTLRQRLPDTVVDQLRNVMFIKGRQGFVFDVPSELDSEIASLWDNAENNAQLSLLHEVPELEETNNGDGYSNGYSSPSGGWRGGGGGRGGSRWNSGRGFSRGNGGGGGGQGRGRGFGPRQSNGGNGLSFKRAFSQSGNSSVPEKRFRSTDGSLSSRGALVMGGVRTVFGD</sequence>
<keyword evidence="6" id="KW-0067">ATP-binding</keyword>
<feature type="compositionally biased region" description="Gly residues" evidence="7">
    <location>
        <begin position="481"/>
        <end position="491"/>
    </location>
</feature>
<dbReference type="EC" id="3.6.4.13" evidence="2"/>
<evidence type="ECO:0000256" key="3">
    <source>
        <dbReference type="ARBA" id="ARBA00022741"/>
    </source>
</evidence>
<dbReference type="GO" id="GO:0016787">
    <property type="term" value="F:hydrolase activity"/>
    <property type="evidence" value="ECO:0007669"/>
    <property type="project" value="UniProtKB-KW"/>
</dbReference>
<evidence type="ECO:0000259" key="9">
    <source>
        <dbReference type="PROSITE" id="PS51194"/>
    </source>
</evidence>
<accession>A0A3P8L2Y9</accession>
<dbReference type="PROSITE" id="PS51194">
    <property type="entry name" value="HELICASE_CTER"/>
    <property type="match status" value="1"/>
</dbReference>
<dbReference type="AlphaFoldDB" id="A0A3P8L2Y9"/>
<dbReference type="CDD" id="cd00268">
    <property type="entry name" value="DEADc"/>
    <property type="match status" value="1"/>
</dbReference>
<dbReference type="CDD" id="cd18787">
    <property type="entry name" value="SF2_C_DEAD"/>
    <property type="match status" value="1"/>
</dbReference>
<evidence type="ECO:0000313" key="10">
    <source>
        <dbReference type="EMBL" id="VDP90253.1"/>
    </source>
</evidence>
<proteinExistence type="inferred from homology"/>
<keyword evidence="5" id="KW-0347">Helicase</keyword>
<evidence type="ECO:0000259" key="8">
    <source>
        <dbReference type="PROSITE" id="PS51192"/>
    </source>
</evidence>
<dbReference type="InterPro" id="IPR044742">
    <property type="entry name" value="DEAD/DEAH_RhlB"/>
</dbReference>
<dbReference type="Pfam" id="PF00271">
    <property type="entry name" value="Helicase_C"/>
    <property type="match status" value="1"/>
</dbReference>
<dbReference type="GO" id="GO:0003723">
    <property type="term" value="F:RNA binding"/>
    <property type="evidence" value="ECO:0007669"/>
    <property type="project" value="UniProtKB-KW"/>
</dbReference>
<keyword evidence="3" id="KW-0547">Nucleotide-binding</keyword>
<feature type="compositionally biased region" description="Low complexity" evidence="7">
    <location>
        <begin position="467"/>
        <end position="480"/>
    </location>
</feature>
<feature type="domain" description="Helicase ATP-binding" evidence="8">
    <location>
        <begin position="1"/>
        <end position="109"/>
    </location>
</feature>
<evidence type="ECO:0000313" key="11">
    <source>
        <dbReference type="Proteomes" id="UP000272942"/>
    </source>
</evidence>
<feature type="domain" description="Helicase C-terminal" evidence="9">
    <location>
        <begin position="139"/>
        <end position="286"/>
    </location>
</feature>
<dbReference type="InterPro" id="IPR027417">
    <property type="entry name" value="P-loop_NTPase"/>
</dbReference>
<dbReference type="Proteomes" id="UP000272942">
    <property type="component" value="Unassembled WGS sequence"/>
</dbReference>
<dbReference type="Gene3D" id="3.30.70.2280">
    <property type="match status" value="1"/>
</dbReference>